<organism evidence="1 2">
    <name type="scientific">Enterococcus camelliae</name>
    <dbReference type="NCBI Taxonomy" id="453959"/>
    <lineage>
        <taxon>Bacteria</taxon>
        <taxon>Bacillati</taxon>
        <taxon>Bacillota</taxon>
        <taxon>Bacilli</taxon>
        <taxon>Lactobacillales</taxon>
        <taxon>Enterococcaceae</taxon>
        <taxon>Enterococcus</taxon>
    </lineage>
</organism>
<evidence type="ECO:0000313" key="2">
    <source>
        <dbReference type="Proteomes" id="UP001597427"/>
    </source>
</evidence>
<proteinExistence type="predicted"/>
<dbReference type="InterPro" id="IPR021321">
    <property type="entry name" value="DUF2922"/>
</dbReference>
<dbReference type="RefSeq" id="WP_379980268.1">
    <property type="nucleotide sequence ID" value="NZ_JBHUMO010000028.1"/>
</dbReference>
<accession>A0ABW5THL0</accession>
<dbReference type="Pfam" id="PF11148">
    <property type="entry name" value="DUF2922"/>
    <property type="match status" value="1"/>
</dbReference>
<protein>
    <submittedName>
        <fullName evidence="1">DUF2922 domain-containing protein</fullName>
    </submittedName>
</protein>
<gene>
    <name evidence="1" type="ORF">ACFSR0_04315</name>
</gene>
<evidence type="ECO:0000313" key="1">
    <source>
        <dbReference type="EMBL" id="MFD2728652.1"/>
    </source>
</evidence>
<name>A0ABW5THL0_9ENTE</name>
<comment type="caution">
    <text evidence="1">The sequence shown here is derived from an EMBL/GenBank/DDBJ whole genome shotgun (WGS) entry which is preliminary data.</text>
</comment>
<reference evidence="2" key="1">
    <citation type="journal article" date="2019" name="Int. J. Syst. Evol. Microbiol.">
        <title>The Global Catalogue of Microorganisms (GCM) 10K type strain sequencing project: providing services to taxonomists for standard genome sequencing and annotation.</title>
        <authorList>
            <consortium name="The Broad Institute Genomics Platform"/>
            <consortium name="The Broad Institute Genome Sequencing Center for Infectious Disease"/>
            <person name="Wu L."/>
            <person name="Ma J."/>
        </authorList>
    </citation>
    <scope>NUCLEOTIDE SEQUENCE [LARGE SCALE GENOMIC DNA]</scope>
    <source>
        <strain evidence="2">TISTR 932</strain>
    </source>
</reference>
<dbReference type="Proteomes" id="UP001597427">
    <property type="component" value="Unassembled WGS sequence"/>
</dbReference>
<keyword evidence="2" id="KW-1185">Reference proteome</keyword>
<sequence>MKKLTIIFLNSAGSKHAWSPQMAAEDLTKEEVRKLAEDLVALNLFEREGIALYQQVNSAKYVETIETDLF</sequence>
<dbReference type="EMBL" id="JBHUMO010000028">
    <property type="protein sequence ID" value="MFD2728652.1"/>
    <property type="molecule type" value="Genomic_DNA"/>
</dbReference>